<dbReference type="GO" id="GO:0016705">
    <property type="term" value="F:oxidoreductase activity, acting on paired donors, with incorporation or reduction of molecular oxygen"/>
    <property type="evidence" value="ECO:0007669"/>
    <property type="project" value="InterPro"/>
</dbReference>
<keyword evidence="10" id="KW-1185">Reference proteome</keyword>
<evidence type="ECO:0000313" key="9">
    <source>
        <dbReference type="EMBL" id="TWU79223.1"/>
    </source>
</evidence>
<evidence type="ECO:0000313" key="8">
    <source>
        <dbReference type="EMBL" id="OAA39427.1"/>
    </source>
</evidence>
<keyword evidence="2 5" id="KW-0349">Heme</keyword>
<dbReference type="OrthoDB" id="1470350at2759"/>
<keyword evidence="6" id="KW-0560">Oxidoreductase</keyword>
<feature type="transmembrane region" description="Helical" evidence="7">
    <location>
        <begin position="12"/>
        <end position="29"/>
    </location>
</feature>
<evidence type="ECO:0000256" key="4">
    <source>
        <dbReference type="ARBA" id="ARBA00023004"/>
    </source>
</evidence>
<dbReference type="CDD" id="cd11070">
    <property type="entry name" value="CYP56-like"/>
    <property type="match status" value="1"/>
</dbReference>
<sequence length="498" mass="56424">MAANFASAASQSLAVFVIVCAVGYYYVFSPPKHPVGVPVIPFWVALLPIFSTVDQSEVFRKYLEKPLFTHGAVKLWFGGKWNVLVHSPKYVAELFKREDVYQKSGNFKKIPHSVLGAFLGDQIISNTGESWKLYQGVIKPALQLPFDHGILFENARRLAKLVAEDQSHAAGGAGIVIHGLFQKYCIQNYGQVFMRTDLKAMGPEDIPMLKLQKRVRLEVTDAIVFNFPIVDRLPLAWRKRARQLTVDYKDRLVELAANVPPKGIGEPDRLIDRLIAARKSEAFTEKQLRDNLTITFVAGHENPLLALLSTMYLLAKSPDAQRRLREEVGTIGDAVPGWDTLQTMPWLTAVVYESLRLLPPISQLITRRAATSVTLDNGKVVPEGTYIGYNCYSTNRHPDAWGQDADQFLPQRWGSTCEEVQKLYRLRRSRAEFISFHGGRRACLGEKYALMQIKATLYVLVKEFQWRLDPAWPERMSPTTPLHPRGLQLIFRKRESTS</sequence>
<dbReference type="EMBL" id="AZHC01000022">
    <property type="protein sequence ID" value="OAA39427.1"/>
    <property type="molecule type" value="Genomic_DNA"/>
</dbReference>
<reference evidence="11" key="2">
    <citation type="submission" date="2018-12" db="EMBL/GenBank/DDBJ databases">
        <title>The complete genome of Metarhizium rileyi, a key fungal pathogen of Lepidoptera.</title>
        <authorList>
            <person name="Binneck E."/>
            <person name="Lastra C.C.L."/>
            <person name="Sosa-Gomez D.R."/>
        </authorList>
    </citation>
    <scope>NUCLEOTIDE SEQUENCE [LARGE SCALE GENOMIC DNA]</scope>
    <source>
        <strain evidence="11">Cep018-CH2</strain>
    </source>
</reference>
<dbReference type="GO" id="GO:0005506">
    <property type="term" value="F:iron ion binding"/>
    <property type="evidence" value="ECO:0007669"/>
    <property type="project" value="InterPro"/>
</dbReference>
<evidence type="ECO:0000256" key="5">
    <source>
        <dbReference type="PIRSR" id="PIRSR602401-1"/>
    </source>
</evidence>
<evidence type="ECO:0000313" key="10">
    <source>
        <dbReference type="Proteomes" id="UP000243498"/>
    </source>
</evidence>
<comment type="cofactor">
    <cofactor evidence="1 5">
        <name>heme</name>
        <dbReference type="ChEBI" id="CHEBI:30413"/>
    </cofactor>
</comment>
<dbReference type="PANTHER" id="PTHR24305:SF223">
    <property type="entry name" value="CYTOCHROME P450-DIT2"/>
    <property type="match status" value="1"/>
</dbReference>
<comment type="similarity">
    <text evidence="6">Belongs to the cytochrome P450 family.</text>
</comment>
<dbReference type="InterPro" id="IPR036396">
    <property type="entry name" value="Cyt_P450_sf"/>
</dbReference>
<dbReference type="STRING" id="1081105.A0A167AXI7"/>
<dbReference type="Proteomes" id="UP000243498">
    <property type="component" value="Unassembled WGS sequence"/>
</dbReference>
<feature type="transmembrane region" description="Helical" evidence="7">
    <location>
        <begin position="35"/>
        <end position="53"/>
    </location>
</feature>
<dbReference type="GO" id="GO:0004497">
    <property type="term" value="F:monooxygenase activity"/>
    <property type="evidence" value="ECO:0007669"/>
    <property type="project" value="UniProtKB-KW"/>
</dbReference>
<comment type="caution">
    <text evidence="8">The sequence shown here is derived from an EMBL/GenBank/DDBJ whole genome shotgun (WGS) entry which is preliminary data.</text>
</comment>
<keyword evidence="7" id="KW-0812">Transmembrane</keyword>
<reference evidence="8 10" key="1">
    <citation type="journal article" date="2016" name="Genome Biol. Evol.">
        <title>Divergent and convergent evolution of fungal pathogenicity.</title>
        <authorList>
            <person name="Shang Y."/>
            <person name="Xiao G."/>
            <person name="Zheng P."/>
            <person name="Cen K."/>
            <person name="Zhan S."/>
            <person name="Wang C."/>
        </authorList>
    </citation>
    <scope>NUCLEOTIDE SEQUENCE [LARGE SCALE GENOMIC DNA]</scope>
    <source>
        <strain evidence="8 10">RCEF 4871</strain>
    </source>
</reference>
<dbReference type="PRINTS" id="PR00463">
    <property type="entry name" value="EP450I"/>
</dbReference>
<keyword evidence="6" id="KW-0503">Monooxygenase</keyword>
<keyword evidence="7" id="KW-1133">Transmembrane helix</keyword>
<dbReference type="AlphaFoldDB" id="A0A167AXI7"/>
<dbReference type="GO" id="GO:0020037">
    <property type="term" value="F:heme binding"/>
    <property type="evidence" value="ECO:0007669"/>
    <property type="project" value="InterPro"/>
</dbReference>
<dbReference type="InterPro" id="IPR017972">
    <property type="entry name" value="Cyt_P450_CS"/>
</dbReference>
<dbReference type="Gene3D" id="1.10.630.10">
    <property type="entry name" value="Cytochrome P450"/>
    <property type="match status" value="1"/>
</dbReference>
<keyword evidence="7" id="KW-0472">Membrane</keyword>
<dbReference type="OMA" id="WNILVHR"/>
<evidence type="ECO:0000256" key="3">
    <source>
        <dbReference type="ARBA" id="ARBA00022723"/>
    </source>
</evidence>
<dbReference type="PANTHER" id="PTHR24305">
    <property type="entry name" value="CYTOCHROME P450"/>
    <property type="match status" value="1"/>
</dbReference>
<gene>
    <name evidence="9" type="ORF">ED733_008991</name>
    <name evidence="8" type="ORF">NOR_06265</name>
</gene>
<dbReference type="Proteomes" id="UP000317257">
    <property type="component" value="Unassembled WGS sequence"/>
</dbReference>
<dbReference type="PRINTS" id="PR00385">
    <property type="entry name" value="P450"/>
</dbReference>
<keyword evidence="3 5" id="KW-0479">Metal-binding</keyword>
<evidence type="ECO:0000313" key="11">
    <source>
        <dbReference type="Proteomes" id="UP000317257"/>
    </source>
</evidence>
<proteinExistence type="inferred from homology"/>
<dbReference type="SUPFAM" id="SSF48264">
    <property type="entry name" value="Cytochrome P450"/>
    <property type="match status" value="1"/>
</dbReference>
<accession>A0A5C6GQL1</accession>
<dbReference type="Pfam" id="PF00067">
    <property type="entry name" value="p450"/>
    <property type="match status" value="1"/>
</dbReference>
<evidence type="ECO:0000256" key="7">
    <source>
        <dbReference type="SAM" id="Phobius"/>
    </source>
</evidence>
<accession>A0A167AXI7</accession>
<dbReference type="InterPro" id="IPR002401">
    <property type="entry name" value="Cyt_P450_E_grp-I"/>
</dbReference>
<reference evidence="9" key="3">
    <citation type="journal article" date="2019" name="Microbiol. Resour. Announc.">
        <title>Genome Sequence of Metarhizium rileyi, a Microbial Control Agent for Lepidoptera.</title>
        <authorList>
            <person name="Binneck E."/>
            <person name="Lastra C.C.L."/>
            <person name="Sosa-Gomez D.R."/>
        </authorList>
    </citation>
    <scope>NUCLEOTIDE SEQUENCE</scope>
    <source>
        <strain evidence="9">Cep018-CH2</strain>
    </source>
</reference>
<dbReference type="EMBL" id="SBHS01000001">
    <property type="protein sequence ID" value="TWU79223.1"/>
    <property type="molecule type" value="Genomic_DNA"/>
</dbReference>
<evidence type="ECO:0000256" key="6">
    <source>
        <dbReference type="RuleBase" id="RU000461"/>
    </source>
</evidence>
<evidence type="ECO:0000256" key="2">
    <source>
        <dbReference type="ARBA" id="ARBA00022617"/>
    </source>
</evidence>
<name>A0A167AXI7_METRR</name>
<feature type="binding site" description="axial binding residue" evidence="5">
    <location>
        <position position="443"/>
    </location>
    <ligand>
        <name>heme</name>
        <dbReference type="ChEBI" id="CHEBI:30413"/>
    </ligand>
    <ligandPart>
        <name>Fe</name>
        <dbReference type="ChEBI" id="CHEBI:18248"/>
    </ligandPart>
</feature>
<dbReference type="InterPro" id="IPR050121">
    <property type="entry name" value="Cytochrome_P450_monoxygenase"/>
</dbReference>
<dbReference type="PROSITE" id="PS00086">
    <property type="entry name" value="CYTOCHROME_P450"/>
    <property type="match status" value="1"/>
</dbReference>
<protein>
    <submittedName>
        <fullName evidence="8">Cytochrome P450 family protein</fullName>
    </submittedName>
</protein>
<evidence type="ECO:0000256" key="1">
    <source>
        <dbReference type="ARBA" id="ARBA00001971"/>
    </source>
</evidence>
<keyword evidence="4 5" id="KW-0408">Iron</keyword>
<organism evidence="8 10">
    <name type="scientific">Metarhizium rileyi (strain RCEF 4871)</name>
    <name type="common">Nomuraea rileyi</name>
    <dbReference type="NCBI Taxonomy" id="1649241"/>
    <lineage>
        <taxon>Eukaryota</taxon>
        <taxon>Fungi</taxon>
        <taxon>Dikarya</taxon>
        <taxon>Ascomycota</taxon>
        <taxon>Pezizomycotina</taxon>
        <taxon>Sordariomycetes</taxon>
        <taxon>Hypocreomycetidae</taxon>
        <taxon>Hypocreales</taxon>
        <taxon>Clavicipitaceae</taxon>
        <taxon>Metarhizium</taxon>
    </lineage>
</organism>
<dbReference type="InterPro" id="IPR001128">
    <property type="entry name" value="Cyt_P450"/>
</dbReference>